<name>A0A9J6C515_POLVA</name>
<dbReference type="InterPro" id="IPR039846">
    <property type="entry name" value="ZCCHC4"/>
</dbReference>
<comment type="subcellular location">
    <subcellularLocation>
        <location evidence="1">Cytoplasm</location>
    </subcellularLocation>
</comment>
<dbReference type="PANTHER" id="PTHR13493">
    <property type="entry name" value="ZINC FINGER CCHC DOMAIN-CONTAINING"/>
    <property type="match status" value="1"/>
</dbReference>
<proteinExistence type="predicted"/>
<evidence type="ECO:0000256" key="4">
    <source>
        <dbReference type="ARBA" id="ARBA00022679"/>
    </source>
</evidence>
<organism evidence="5 6">
    <name type="scientific">Polypedilum vanderplanki</name>
    <name type="common">Sleeping chironomid midge</name>
    <dbReference type="NCBI Taxonomy" id="319348"/>
    <lineage>
        <taxon>Eukaryota</taxon>
        <taxon>Metazoa</taxon>
        <taxon>Ecdysozoa</taxon>
        <taxon>Arthropoda</taxon>
        <taxon>Hexapoda</taxon>
        <taxon>Insecta</taxon>
        <taxon>Pterygota</taxon>
        <taxon>Neoptera</taxon>
        <taxon>Endopterygota</taxon>
        <taxon>Diptera</taxon>
        <taxon>Nematocera</taxon>
        <taxon>Chironomoidea</taxon>
        <taxon>Chironomidae</taxon>
        <taxon>Chironominae</taxon>
        <taxon>Polypedilum</taxon>
        <taxon>Polypedilum</taxon>
    </lineage>
</organism>
<evidence type="ECO:0000256" key="1">
    <source>
        <dbReference type="ARBA" id="ARBA00004496"/>
    </source>
</evidence>
<evidence type="ECO:0000256" key="2">
    <source>
        <dbReference type="ARBA" id="ARBA00022490"/>
    </source>
</evidence>
<keyword evidence="3" id="KW-0489">Methyltransferase</keyword>
<dbReference type="AlphaFoldDB" id="A0A9J6C515"/>
<keyword evidence="6" id="KW-1185">Reference proteome</keyword>
<keyword evidence="2" id="KW-0963">Cytoplasm</keyword>
<gene>
    <name evidence="5" type="ORF">PVAND_006488</name>
</gene>
<comment type="caution">
    <text evidence="5">The sequence shown here is derived from an EMBL/GenBank/DDBJ whole genome shotgun (WGS) entry which is preliminary data.</text>
</comment>
<protein>
    <recommendedName>
        <fullName evidence="7">CTCHY-type domain-containing protein</fullName>
    </recommendedName>
</protein>
<evidence type="ECO:0000256" key="3">
    <source>
        <dbReference type="ARBA" id="ARBA00022603"/>
    </source>
</evidence>
<dbReference type="GO" id="GO:0005737">
    <property type="term" value="C:cytoplasm"/>
    <property type="evidence" value="ECO:0007669"/>
    <property type="project" value="UniProtKB-SubCell"/>
</dbReference>
<dbReference type="PROSITE" id="PS50216">
    <property type="entry name" value="DHHC"/>
    <property type="match status" value="1"/>
</dbReference>
<dbReference type="GO" id="GO:0005730">
    <property type="term" value="C:nucleolus"/>
    <property type="evidence" value="ECO:0007669"/>
    <property type="project" value="TreeGrafter"/>
</dbReference>
<dbReference type="InterPro" id="IPR041370">
    <property type="entry name" value="Mlase_EEF1AKMT1/ZCCHC4"/>
</dbReference>
<evidence type="ECO:0008006" key="7">
    <source>
        <dbReference type="Google" id="ProtNLM"/>
    </source>
</evidence>
<dbReference type="Proteomes" id="UP001107558">
    <property type="component" value="Chromosome 2"/>
</dbReference>
<evidence type="ECO:0000313" key="6">
    <source>
        <dbReference type="Proteomes" id="UP001107558"/>
    </source>
</evidence>
<dbReference type="OrthoDB" id="431817at2759"/>
<sequence length="455" mass="54536">MKDKESVEVIINDLEQNPNCIHGPTILFLSKKGKKYFSCSAVRDKSCFYLEYEKFERYKNERLQSKHNFKKETIEDLRKLNLSERIFCATCGEFIKSIQSHEFHSYKLIDNDLFLQQPSLFLPQLNNDKVNAQYFFDNNTLEFFKHIFNNMKLKKIICMGTPRLHDFIRTQNCNAQSILLDIDERFQAFYPEEFICYNMLNNYFINGNVDEARLFDFIKEDTSLDSLSHHCLIMDPPFAARTELLCNTIKEVARKYFIIHKKILPIFVIYPYFNENHVKKVMPEMEMLEYQVTYMNHYAFNENYKGRKEGSPIRIFTNIDQRHIKYPSLPNYRFCKFCHRFVALNNLHCRICKICPSKNGATYHHCNRCIKCVKPNYVHCEECDRCVQKTEHECKTYQIHQECWYCFEKGHVEKYCKFMKKHQRSNSNGFCRICKDKRHNLITCPSKNIFRKAIC</sequence>
<evidence type="ECO:0000313" key="5">
    <source>
        <dbReference type="EMBL" id="KAG5676670.1"/>
    </source>
</evidence>
<keyword evidence="4" id="KW-0808">Transferase</keyword>
<dbReference type="Pfam" id="PF10237">
    <property type="entry name" value="N6-adenineMlase"/>
    <property type="match status" value="1"/>
</dbReference>
<dbReference type="GO" id="GO:0008988">
    <property type="term" value="F:rRNA (adenine-N6-)-methyltransferase activity"/>
    <property type="evidence" value="ECO:0007669"/>
    <property type="project" value="InterPro"/>
</dbReference>
<dbReference type="PANTHER" id="PTHR13493:SF3">
    <property type="entry name" value="RRNA N6-ADENOSINE-METHYLTRANSFERASE ZCCHC4"/>
    <property type="match status" value="1"/>
</dbReference>
<accession>A0A9J6C515</accession>
<reference evidence="5" key="1">
    <citation type="submission" date="2021-03" db="EMBL/GenBank/DDBJ databases">
        <title>Chromosome level genome of the anhydrobiotic midge Polypedilum vanderplanki.</title>
        <authorList>
            <person name="Yoshida Y."/>
            <person name="Kikawada T."/>
            <person name="Gusev O."/>
        </authorList>
    </citation>
    <scope>NUCLEOTIDE SEQUENCE</scope>
    <source>
        <strain evidence="5">NIAS01</strain>
        <tissue evidence="5">Whole body or cell culture</tissue>
    </source>
</reference>
<dbReference type="EMBL" id="JADBJN010000002">
    <property type="protein sequence ID" value="KAG5676670.1"/>
    <property type="molecule type" value="Genomic_DNA"/>
</dbReference>